<feature type="domain" description="4Fe-4S ferredoxin-type" evidence="6">
    <location>
        <begin position="3"/>
        <end position="32"/>
    </location>
</feature>
<proteinExistence type="predicted"/>
<sequence length="182" mass="20357">MNSQIVIDSKKCIGCKTCEVVCSVGHTSEKDGNDFLNKKNFHPRIRIIKLMHQFTASVCHQCEDAPCAQACQTKALVRGENFVETHPENCIGCRACLLACPFGAIELEKKAHSVPTYCLDLGQQFQIDIVKCDLCNHREQGPACVEFCPQDALIFVSDNELSQLTAERRKNSILRELPTIPY</sequence>
<dbReference type="Proteomes" id="UP000464700">
    <property type="component" value="Chromosome"/>
</dbReference>
<evidence type="ECO:0000256" key="5">
    <source>
        <dbReference type="ARBA" id="ARBA00023014"/>
    </source>
</evidence>
<dbReference type="Gene3D" id="3.30.70.20">
    <property type="match status" value="2"/>
</dbReference>
<dbReference type="GO" id="GO:0046872">
    <property type="term" value="F:metal ion binding"/>
    <property type="evidence" value="ECO:0007669"/>
    <property type="project" value="UniProtKB-KW"/>
</dbReference>
<evidence type="ECO:0000256" key="2">
    <source>
        <dbReference type="ARBA" id="ARBA00022723"/>
    </source>
</evidence>
<dbReference type="SUPFAM" id="SSF54862">
    <property type="entry name" value="4Fe-4S ferredoxins"/>
    <property type="match status" value="1"/>
</dbReference>
<dbReference type="GO" id="GO:0051539">
    <property type="term" value="F:4 iron, 4 sulfur cluster binding"/>
    <property type="evidence" value="ECO:0007669"/>
    <property type="project" value="UniProtKB-KW"/>
</dbReference>
<dbReference type="Pfam" id="PF13247">
    <property type="entry name" value="Fer4_11"/>
    <property type="match status" value="1"/>
</dbReference>
<protein>
    <submittedName>
        <fullName evidence="7">4Fe-4S dicluster domain-containing protein</fullName>
    </submittedName>
</protein>
<accession>A0A6I7D766</accession>
<dbReference type="KEGG" id="pcol:F1325_08795"/>
<dbReference type="InterPro" id="IPR017896">
    <property type="entry name" value="4Fe4S_Fe-S-bd"/>
</dbReference>
<dbReference type="EMBL" id="CP043925">
    <property type="protein sequence ID" value="QHN10554.1"/>
    <property type="molecule type" value="Genomic_DNA"/>
</dbReference>
<feature type="domain" description="4Fe-4S ferredoxin-type" evidence="6">
    <location>
        <begin position="81"/>
        <end position="110"/>
    </location>
</feature>
<keyword evidence="3" id="KW-0677">Repeat</keyword>
<gene>
    <name evidence="7" type="ORF">F1325_08795</name>
</gene>
<dbReference type="PROSITE" id="PS00198">
    <property type="entry name" value="4FE4S_FER_1"/>
    <property type="match status" value="1"/>
</dbReference>
<name>A0A6I7D766_9GAMM</name>
<keyword evidence="5" id="KW-0411">Iron-sulfur</keyword>
<dbReference type="AlphaFoldDB" id="A0A6I7D766"/>
<reference evidence="7 8" key="1">
    <citation type="submission" date="2019-09" db="EMBL/GenBank/DDBJ databases">
        <title>Emergence of a chromosome-mediated tetracycline resistance gene in Proteus strain.</title>
        <authorList>
            <person name="He D."/>
            <person name="Wang L."/>
        </authorList>
    </citation>
    <scope>NUCLEOTIDE SEQUENCE [LARGE SCALE GENOMIC DNA]</scope>
    <source>
        <strain evidence="7 8">T60</strain>
    </source>
</reference>
<evidence type="ECO:0000259" key="6">
    <source>
        <dbReference type="PROSITE" id="PS51379"/>
    </source>
</evidence>
<dbReference type="CDD" id="cd10554">
    <property type="entry name" value="HycB_like"/>
    <property type="match status" value="1"/>
</dbReference>
<evidence type="ECO:0000256" key="3">
    <source>
        <dbReference type="ARBA" id="ARBA00022737"/>
    </source>
</evidence>
<organism evidence="7 8">
    <name type="scientific">Proteus columbae</name>
    <dbReference type="NCBI Taxonomy" id="1987580"/>
    <lineage>
        <taxon>Bacteria</taxon>
        <taxon>Pseudomonadati</taxon>
        <taxon>Pseudomonadota</taxon>
        <taxon>Gammaproteobacteria</taxon>
        <taxon>Enterobacterales</taxon>
        <taxon>Morganellaceae</taxon>
        <taxon>Proteus</taxon>
    </lineage>
</organism>
<evidence type="ECO:0000256" key="4">
    <source>
        <dbReference type="ARBA" id="ARBA00023004"/>
    </source>
</evidence>
<dbReference type="InterPro" id="IPR017900">
    <property type="entry name" value="4Fe4S_Fe_S_CS"/>
</dbReference>
<keyword evidence="4" id="KW-0408">Iron</keyword>
<keyword evidence="1" id="KW-0004">4Fe-4S</keyword>
<dbReference type="RefSeq" id="WP_109372391.1">
    <property type="nucleotide sequence ID" value="NZ_CP043925.1"/>
</dbReference>
<dbReference type="PANTHER" id="PTHR42859">
    <property type="entry name" value="OXIDOREDUCTASE"/>
    <property type="match status" value="1"/>
</dbReference>
<keyword evidence="2" id="KW-0479">Metal-binding</keyword>
<evidence type="ECO:0000313" key="8">
    <source>
        <dbReference type="Proteomes" id="UP000464700"/>
    </source>
</evidence>
<dbReference type="PROSITE" id="PS51379">
    <property type="entry name" value="4FE4S_FER_2"/>
    <property type="match status" value="2"/>
</dbReference>
<keyword evidence="8" id="KW-1185">Reference proteome</keyword>
<dbReference type="PANTHER" id="PTHR42859:SF17">
    <property type="entry name" value="ELECTRON TRANSPORT PROTEIN HYDN-RELATED"/>
    <property type="match status" value="1"/>
</dbReference>
<dbReference type="InterPro" id="IPR050294">
    <property type="entry name" value="RnfB_subfamily"/>
</dbReference>
<evidence type="ECO:0000313" key="7">
    <source>
        <dbReference type="EMBL" id="QHN10554.1"/>
    </source>
</evidence>
<evidence type="ECO:0000256" key="1">
    <source>
        <dbReference type="ARBA" id="ARBA00022485"/>
    </source>
</evidence>